<dbReference type="InterPro" id="IPR017871">
    <property type="entry name" value="ABC_transporter-like_CS"/>
</dbReference>
<dbReference type="Gene3D" id="3.40.50.300">
    <property type="entry name" value="P-loop containing nucleotide triphosphate hydrolases"/>
    <property type="match status" value="1"/>
</dbReference>
<dbReference type="InterPro" id="IPR017911">
    <property type="entry name" value="MacB-like_ATP-bd"/>
</dbReference>
<keyword evidence="2" id="KW-0547">Nucleotide-binding</keyword>
<name>A0A644UQN9_9ZZZZ</name>
<dbReference type="PROSITE" id="PS00211">
    <property type="entry name" value="ABC_TRANSPORTER_1"/>
    <property type="match status" value="1"/>
</dbReference>
<protein>
    <submittedName>
        <fullName evidence="5">Putative ABC transporter ATP-binding protein YknY</fullName>
        <ecNumber evidence="5">3.6.3.-</ecNumber>
    </submittedName>
</protein>
<dbReference type="EMBL" id="VSSQ01000149">
    <property type="protein sequence ID" value="MPL81360.1"/>
    <property type="molecule type" value="Genomic_DNA"/>
</dbReference>
<keyword evidence="3 5" id="KW-0067">ATP-binding</keyword>
<dbReference type="InterPro" id="IPR027417">
    <property type="entry name" value="P-loop_NTPase"/>
</dbReference>
<organism evidence="5">
    <name type="scientific">bioreactor metagenome</name>
    <dbReference type="NCBI Taxonomy" id="1076179"/>
    <lineage>
        <taxon>unclassified sequences</taxon>
        <taxon>metagenomes</taxon>
        <taxon>ecological metagenomes</taxon>
    </lineage>
</organism>
<comment type="caution">
    <text evidence="5">The sequence shown here is derived from an EMBL/GenBank/DDBJ whole genome shotgun (WGS) entry which is preliminary data.</text>
</comment>
<evidence type="ECO:0000256" key="2">
    <source>
        <dbReference type="ARBA" id="ARBA00022741"/>
    </source>
</evidence>
<sequence>MSQCSLRESKAMTETGAPLISLEGITRQYQQGNGVVQVLHGISCTFRKGEFISLVGSSGSGKSTLLHILGLLDRPSSGRYLLNGKDTSGLDDDTLSGLRGNSIGFVFQNFYLLPYATALDNVMLPGCYSDIPQKELHKRAAALLERVGLADRMHHTPARLSGGQQQRVALARALLHKPAVILADEPTGQLDSATGASMLRLFAEINAGGTTVIIVTHDAKVAAAAQRRVHITDGIISAES</sequence>
<dbReference type="GO" id="GO:0022857">
    <property type="term" value="F:transmembrane transporter activity"/>
    <property type="evidence" value="ECO:0007669"/>
    <property type="project" value="TreeGrafter"/>
</dbReference>
<dbReference type="GO" id="GO:0005524">
    <property type="term" value="F:ATP binding"/>
    <property type="evidence" value="ECO:0007669"/>
    <property type="project" value="UniProtKB-KW"/>
</dbReference>
<dbReference type="CDD" id="cd03255">
    <property type="entry name" value="ABC_MJ0796_LolCDE_FtsE"/>
    <property type="match status" value="1"/>
</dbReference>
<dbReference type="GO" id="GO:0005886">
    <property type="term" value="C:plasma membrane"/>
    <property type="evidence" value="ECO:0007669"/>
    <property type="project" value="TreeGrafter"/>
</dbReference>
<evidence type="ECO:0000259" key="4">
    <source>
        <dbReference type="PROSITE" id="PS50893"/>
    </source>
</evidence>
<feature type="domain" description="ABC transporter" evidence="4">
    <location>
        <begin position="20"/>
        <end position="240"/>
    </location>
</feature>
<evidence type="ECO:0000256" key="3">
    <source>
        <dbReference type="ARBA" id="ARBA00022840"/>
    </source>
</evidence>
<dbReference type="AlphaFoldDB" id="A0A644UQN9"/>
<dbReference type="PANTHER" id="PTHR24220">
    <property type="entry name" value="IMPORT ATP-BINDING PROTEIN"/>
    <property type="match status" value="1"/>
</dbReference>
<proteinExistence type="predicted"/>
<dbReference type="Pfam" id="PF00005">
    <property type="entry name" value="ABC_tran"/>
    <property type="match status" value="1"/>
</dbReference>
<dbReference type="SUPFAM" id="SSF52540">
    <property type="entry name" value="P-loop containing nucleoside triphosphate hydrolases"/>
    <property type="match status" value="1"/>
</dbReference>
<dbReference type="PROSITE" id="PS50893">
    <property type="entry name" value="ABC_TRANSPORTER_2"/>
    <property type="match status" value="1"/>
</dbReference>
<dbReference type="SMART" id="SM00382">
    <property type="entry name" value="AAA"/>
    <property type="match status" value="1"/>
</dbReference>
<dbReference type="GO" id="GO:0098796">
    <property type="term" value="C:membrane protein complex"/>
    <property type="evidence" value="ECO:0007669"/>
    <property type="project" value="UniProtKB-ARBA"/>
</dbReference>
<accession>A0A644UQN9</accession>
<dbReference type="InterPro" id="IPR003439">
    <property type="entry name" value="ABC_transporter-like_ATP-bd"/>
</dbReference>
<keyword evidence="5" id="KW-0378">Hydrolase</keyword>
<keyword evidence="1" id="KW-0813">Transport</keyword>
<dbReference type="FunFam" id="3.40.50.300:FF:000032">
    <property type="entry name" value="Export ABC transporter ATP-binding protein"/>
    <property type="match status" value="1"/>
</dbReference>
<gene>
    <name evidence="5" type="primary">yknY_22</name>
    <name evidence="5" type="ORF">SDC9_27277</name>
</gene>
<reference evidence="5" key="1">
    <citation type="submission" date="2019-08" db="EMBL/GenBank/DDBJ databases">
        <authorList>
            <person name="Kucharzyk K."/>
            <person name="Murdoch R.W."/>
            <person name="Higgins S."/>
            <person name="Loffler F."/>
        </authorList>
    </citation>
    <scope>NUCLEOTIDE SEQUENCE</scope>
</reference>
<dbReference type="EC" id="3.6.3.-" evidence="5"/>
<dbReference type="InterPro" id="IPR015854">
    <property type="entry name" value="ABC_transpr_LolD-like"/>
</dbReference>
<dbReference type="PANTHER" id="PTHR24220:SF86">
    <property type="entry name" value="ABC TRANSPORTER ABCH.1"/>
    <property type="match status" value="1"/>
</dbReference>
<dbReference type="GO" id="GO:0016887">
    <property type="term" value="F:ATP hydrolysis activity"/>
    <property type="evidence" value="ECO:0007669"/>
    <property type="project" value="InterPro"/>
</dbReference>
<evidence type="ECO:0000256" key="1">
    <source>
        <dbReference type="ARBA" id="ARBA00022448"/>
    </source>
</evidence>
<evidence type="ECO:0000313" key="5">
    <source>
        <dbReference type="EMBL" id="MPL81360.1"/>
    </source>
</evidence>
<dbReference type="InterPro" id="IPR003593">
    <property type="entry name" value="AAA+_ATPase"/>
</dbReference>